<feature type="transmembrane region" description="Helical" evidence="2">
    <location>
        <begin position="21"/>
        <end position="39"/>
    </location>
</feature>
<dbReference type="Pfam" id="PF09527">
    <property type="entry name" value="ATPase_gene1"/>
    <property type="match status" value="1"/>
</dbReference>
<evidence type="ECO:0000256" key="2">
    <source>
        <dbReference type="SAM" id="Phobius"/>
    </source>
</evidence>
<protein>
    <submittedName>
        <fullName evidence="3">AtpZ/AtpI family protein</fullName>
    </submittedName>
</protein>
<keyword evidence="2" id="KW-1133">Transmembrane helix</keyword>
<accession>A0ABT6NR48</accession>
<dbReference type="Proteomes" id="UP001160301">
    <property type="component" value="Unassembled WGS sequence"/>
</dbReference>
<feature type="compositionally biased region" description="Basic and acidic residues" evidence="1">
    <location>
        <begin position="94"/>
        <end position="121"/>
    </location>
</feature>
<gene>
    <name evidence="3" type="ORF">QHF89_14340</name>
</gene>
<dbReference type="EMBL" id="JARZHI010000010">
    <property type="protein sequence ID" value="MDI1430667.1"/>
    <property type="molecule type" value="Genomic_DNA"/>
</dbReference>
<evidence type="ECO:0000313" key="4">
    <source>
        <dbReference type="Proteomes" id="UP001160301"/>
    </source>
</evidence>
<feature type="transmembrane region" description="Helical" evidence="2">
    <location>
        <begin position="51"/>
        <end position="68"/>
    </location>
</feature>
<comment type="caution">
    <text evidence="3">The sequence shown here is derived from an EMBL/GenBank/DDBJ whole genome shotgun (WGS) entry which is preliminary data.</text>
</comment>
<organism evidence="3 4">
    <name type="scientific">Polyangium sorediatum</name>
    <dbReference type="NCBI Taxonomy" id="889274"/>
    <lineage>
        <taxon>Bacteria</taxon>
        <taxon>Pseudomonadati</taxon>
        <taxon>Myxococcota</taxon>
        <taxon>Polyangia</taxon>
        <taxon>Polyangiales</taxon>
        <taxon>Polyangiaceae</taxon>
        <taxon>Polyangium</taxon>
    </lineage>
</organism>
<evidence type="ECO:0000256" key="1">
    <source>
        <dbReference type="SAM" id="MobiDB-lite"/>
    </source>
</evidence>
<reference evidence="3 4" key="1">
    <citation type="submission" date="2023-04" db="EMBL/GenBank/DDBJ databases">
        <title>The genome sequence of Polyangium sorediatum DSM14670.</title>
        <authorList>
            <person name="Zhang X."/>
        </authorList>
    </citation>
    <scope>NUCLEOTIDE SEQUENCE [LARGE SCALE GENOMIC DNA]</scope>
    <source>
        <strain evidence="3 4">DSM 14670</strain>
    </source>
</reference>
<dbReference type="InterPro" id="IPR032820">
    <property type="entry name" value="ATPase_put"/>
</dbReference>
<keyword evidence="2" id="KW-0812">Transmembrane</keyword>
<dbReference type="RefSeq" id="WP_284720474.1">
    <property type="nucleotide sequence ID" value="NZ_JARZHI010000010.1"/>
</dbReference>
<keyword evidence="4" id="KW-1185">Reference proteome</keyword>
<name>A0ABT6NR48_9BACT</name>
<feature type="compositionally biased region" description="Basic and acidic residues" evidence="1">
    <location>
        <begin position="75"/>
        <end position="86"/>
    </location>
</feature>
<proteinExistence type="predicted"/>
<feature type="region of interest" description="Disordered" evidence="1">
    <location>
        <begin position="75"/>
        <end position="135"/>
    </location>
</feature>
<sequence>MNGKERKRPPKVEEWRGVGSLGTIGLEVVLSIAFGYFGGRWLDGKFGTEPYLAILGFCFGIGAAVRAFQRALREMKAQAEREEREQGNPLPRYDAPDERKDEAPITSARDDDDTKGAKDDEGASDGDESEGRRGG</sequence>
<evidence type="ECO:0000313" key="3">
    <source>
        <dbReference type="EMBL" id="MDI1430667.1"/>
    </source>
</evidence>
<keyword evidence="2" id="KW-0472">Membrane</keyword>